<dbReference type="EMBL" id="ASPP01019434">
    <property type="protein sequence ID" value="ETO15134.1"/>
    <property type="molecule type" value="Genomic_DNA"/>
</dbReference>
<sequence>MIVVEKEYIAKTADCCHFTQQILNGKNERDNRYLEKFWNDLVFSKEKGKYCFKDGSTILLISFFLFMVKRKKKLNTFSLILIVFAIQVLFFFFLAIIFIIFLFLSVILKIKTTTIRTQRQKICGKCQTFVIKNAINLSLFALRFTVLTGTATTTATFSIKKVLYSFEIYVLYVSIDHTYFNQIIKKKQHYNLEYRLRM</sequence>
<dbReference type="AlphaFoldDB" id="X6MMP3"/>
<comment type="caution">
    <text evidence="2">The sequence shown here is derived from an EMBL/GenBank/DDBJ whole genome shotgun (WGS) entry which is preliminary data.</text>
</comment>
<keyword evidence="1" id="KW-0472">Membrane</keyword>
<feature type="transmembrane region" description="Helical" evidence="1">
    <location>
        <begin position="162"/>
        <end position="180"/>
    </location>
</feature>
<feature type="transmembrane region" description="Helical" evidence="1">
    <location>
        <begin position="129"/>
        <end position="150"/>
    </location>
</feature>
<feature type="transmembrane region" description="Helical" evidence="1">
    <location>
        <begin position="50"/>
        <end position="68"/>
    </location>
</feature>
<dbReference type="Proteomes" id="UP000023152">
    <property type="component" value="Unassembled WGS sequence"/>
</dbReference>
<evidence type="ECO:0000313" key="3">
    <source>
        <dbReference type="Proteomes" id="UP000023152"/>
    </source>
</evidence>
<keyword evidence="1" id="KW-0812">Transmembrane</keyword>
<evidence type="ECO:0000313" key="2">
    <source>
        <dbReference type="EMBL" id="ETO15134.1"/>
    </source>
</evidence>
<name>X6MMP3_RETFI</name>
<gene>
    <name evidence="2" type="ORF">RFI_22228</name>
</gene>
<protein>
    <submittedName>
        <fullName evidence="2">Uncharacterized protein</fullName>
    </submittedName>
</protein>
<accession>X6MMP3</accession>
<keyword evidence="3" id="KW-1185">Reference proteome</keyword>
<proteinExistence type="predicted"/>
<evidence type="ECO:0000256" key="1">
    <source>
        <dbReference type="SAM" id="Phobius"/>
    </source>
</evidence>
<feature type="transmembrane region" description="Helical" evidence="1">
    <location>
        <begin position="80"/>
        <end position="108"/>
    </location>
</feature>
<organism evidence="2 3">
    <name type="scientific">Reticulomyxa filosa</name>
    <dbReference type="NCBI Taxonomy" id="46433"/>
    <lineage>
        <taxon>Eukaryota</taxon>
        <taxon>Sar</taxon>
        <taxon>Rhizaria</taxon>
        <taxon>Retaria</taxon>
        <taxon>Foraminifera</taxon>
        <taxon>Monothalamids</taxon>
        <taxon>Reticulomyxidae</taxon>
        <taxon>Reticulomyxa</taxon>
    </lineage>
</organism>
<keyword evidence="1" id="KW-1133">Transmembrane helix</keyword>
<reference evidence="2 3" key="1">
    <citation type="journal article" date="2013" name="Curr. Biol.">
        <title>The Genome of the Foraminiferan Reticulomyxa filosa.</title>
        <authorList>
            <person name="Glockner G."/>
            <person name="Hulsmann N."/>
            <person name="Schleicher M."/>
            <person name="Noegel A.A."/>
            <person name="Eichinger L."/>
            <person name="Gallinger C."/>
            <person name="Pawlowski J."/>
            <person name="Sierra R."/>
            <person name="Euteneuer U."/>
            <person name="Pillet L."/>
            <person name="Moustafa A."/>
            <person name="Platzer M."/>
            <person name="Groth M."/>
            <person name="Szafranski K."/>
            <person name="Schliwa M."/>
        </authorList>
    </citation>
    <scope>NUCLEOTIDE SEQUENCE [LARGE SCALE GENOMIC DNA]</scope>
</reference>